<dbReference type="PANTHER" id="PTHR43763:SF6">
    <property type="entry name" value="XAA-PRO AMINOPEPTIDASE 1"/>
    <property type="match status" value="1"/>
</dbReference>
<comment type="similarity">
    <text evidence="1">Belongs to the peptidase M24B family.</text>
</comment>
<dbReference type="Pfam" id="PF16189">
    <property type="entry name" value="Creatinase_N_2"/>
    <property type="match status" value="1"/>
</dbReference>
<dbReference type="InterPro" id="IPR032416">
    <property type="entry name" value="Peptidase_M24_C"/>
</dbReference>
<dbReference type="RefSeq" id="WP_039421902.1">
    <property type="nucleotide sequence ID" value="NZ_JRAI01000078.1"/>
</dbReference>
<evidence type="ECO:0000313" key="7">
    <source>
        <dbReference type="EMBL" id="KGN84204.1"/>
    </source>
</evidence>
<dbReference type="SUPFAM" id="SSF55920">
    <property type="entry name" value="Creatinase/aminopeptidase"/>
    <property type="match status" value="1"/>
</dbReference>
<dbReference type="Gene3D" id="3.40.350.10">
    <property type="entry name" value="Creatinase/prolidase N-terminal domain"/>
    <property type="match status" value="2"/>
</dbReference>
<dbReference type="Gene3D" id="3.90.230.10">
    <property type="entry name" value="Creatinase/methionine aminopeptidase superfamily"/>
    <property type="match status" value="1"/>
</dbReference>
<dbReference type="InterPro" id="IPR029149">
    <property type="entry name" value="Creatin/AminoP/Spt16_N"/>
</dbReference>
<feature type="domain" description="Peptidase M24" evidence="4">
    <location>
        <begin position="313"/>
        <end position="525"/>
    </location>
</feature>
<dbReference type="InterPro" id="IPR000994">
    <property type="entry name" value="Pept_M24"/>
</dbReference>
<dbReference type="STRING" id="111105.HR09_07935"/>
<dbReference type="PANTHER" id="PTHR43763">
    <property type="entry name" value="XAA-PRO AMINOPEPTIDASE 1"/>
    <property type="match status" value="1"/>
</dbReference>
<keyword evidence="2" id="KW-0479">Metal-binding</keyword>
<evidence type="ECO:0000256" key="1">
    <source>
        <dbReference type="ARBA" id="ARBA00008766"/>
    </source>
</evidence>
<dbReference type="Proteomes" id="UP000030130">
    <property type="component" value="Unassembled WGS sequence"/>
</dbReference>
<organism evidence="7 8">
    <name type="scientific">Porphyromonas gulae</name>
    <dbReference type="NCBI Taxonomy" id="111105"/>
    <lineage>
        <taxon>Bacteria</taxon>
        <taxon>Pseudomonadati</taxon>
        <taxon>Bacteroidota</taxon>
        <taxon>Bacteroidia</taxon>
        <taxon>Bacteroidales</taxon>
        <taxon>Porphyromonadaceae</taxon>
        <taxon>Porphyromonas</taxon>
    </lineage>
</organism>
<dbReference type="InterPro" id="IPR000587">
    <property type="entry name" value="Creatinase_N"/>
</dbReference>
<dbReference type="eggNOG" id="COG0006">
    <property type="taxonomic scope" value="Bacteria"/>
</dbReference>
<evidence type="ECO:0000259" key="5">
    <source>
        <dbReference type="Pfam" id="PF01321"/>
    </source>
</evidence>
<dbReference type="FunFam" id="3.90.230.10:FF:000009">
    <property type="entry name" value="xaa-Pro aminopeptidase 2"/>
    <property type="match status" value="1"/>
</dbReference>
<evidence type="ECO:0000313" key="8">
    <source>
        <dbReference type="Proteomes" id="UP000030130"/>
    </source>
</evidence>
<dbReference type="EMBL" id="JRAI01000078">
    <property type="protein sequence ID" value="KGN84204.1"/>
    <property type="molecule type" value="Genomic_DNA"/>
</dbReference>
<proteinExistence type="inferred from homology"/>
<evidence type="ECO:0000259" key="6">
    <source>
        <dbReference type="Pfam" id="PF16188"/>
    </source>
</evidence>
<protein>
    <submittedName>
        <fullName evidence="7">Peptidase M24</fullName>
    </submittedName>
</protein>
<dbReference type="InterPro" id="IPR033740">
    <property type="entry name" value="Pept_M24B"/>
</dbReference>
<dbReference type="CDD" id="cd01085">
    <property type="entry name" value="APP"/>
    <property type="match status" value="1"/>
</dbReference>
<dbReference type="GO" id="GO:0046872">
    <property type="term" value="F:metal ion binding"/>
    <property type="evidence" value="ECO:0007669"/>
    <property type="project" value="UniProtKB-KW"/>
</dbReference>
<dbReference type="GO" id="GO:0070006">
    <property type="term" value="F:metalloaminopeptidase activity"/>
    <property type="evidence" value="ECO:0007669"/>
    <property type="project" value="InterPro"/>
</dbReference>
<gene>
    <name evidence="7" type="ORF">HR08_09215</name>
</gene>
<dbReference type="SUPFAM" id="SSF53092">
    <property type="entry name" value="Creatinase/prolidase N-terminal domain"/>
    <property type="match status" value="1"/>
</dbReference>
<evidence type="ECO:0000256" key="3">
    <source>
        <dbReference type="ARBA" id="ARBA00022801"/>
    </source>
</evidence>
<dbReference type="InterPro" id="IPR036005">
    <property type="entry name" value="Creatinase/aminopeptidase-like"/>
</dbReference>
<keyword evidence="3" id="KW-0378">Hydrolase</keyword>
<accession>A0A0A2F6Y0</accession>
<dbReference type="InterPro" id="IPR050422">
    <property type="entry name" value="X-Pro_aminopeptidase_P"/>
</dbReference>
<dbReference type="AlphaFoldDB" id="A0A0A2F6Y0"/>
<feature type="domain" description="Peptidase M24 C-terminal" evidence="6">
    <location>
        <begin position="536"/>
        <end position="595"/>
    </location>
</feature>
<dbReference type="FunFam" id="3.40.350.10:FF:000003">
    <property type="entry name" value="Xaa-pro aminopeptidase P"/>
    <property type="match status" value="1"/>
</dbReference>
<evidence type="ECO:0000256" key="2">
    <source>
        <dbReference type="ARBA" id="ARBA00022723"/>
    </source>
</evidence>
<dbReference type="Pfam" id="PF16188">
    <property type="entry name" value="Peptidase_M24_C"/>
    <property type="match status" value="1"/>
</dbReference>
<reference evidence="7 8" key="1">
    <citation type="submission" date="2014-08" db="EMBL/GenBank/DDBJ databases">
        <title>Porphyromonas gulae strain:COT-052_OH1451 Genome sequencing.</title>
        <authorList>
            <person name="Wallis C."/>
            <person name="Deusch O."/>
            <person name="O'Flynn C."/>
            <person name="Davis I."/>
            <person name="Jospin G."/>
            <person name="Darling A.E."/>
            <person name="Coil D.A."/>
            <person name="Alexiev A."/>
            <person name="Horsfall A."/>
            <person name="Kirkwood N."/>
            <person name="Harris S."/>
            <person name="Eisen J.A."/>
        </authorList>
    </citation>
    <scope>NUCLEOTIDE SEQUENCE [LARGE SCALE GENOMIC DNA]</scope>
    <source>
        <strain evidence="8">COT-052 OH1451</strain>
    </source>
</reference>
<dbReference type="OrthoDB" id="9806388at2"/>
<sequence>MTNDILQRLASLRKVMSHEHIDAYIIPSSDAHLSEYTPEHWKGRRWISGFTGSAGTVVVTADKAGLWTDGRYFLQAGQQLEGTSIDLYKEGIPGTPSIEQFLAAELKAGQTVGIDGRCFPAGAALATESALDIYGIKLRTDKDLFDEAWQDRPEIPRGELFVQPVKYAGESVKDKIARVNKELAAQGANATIITMLDELAWIFNLRGRDVECNPVGVAFGYVSARESVLFAFPEKITKEVRSAMEEGGVKIMPYEVIYEYIPALPAGERLLIDKKRITRALYDLIPAACRKIDGVSTITALKAIKNEQELSGVRAAMVRDGVALTRFFMWLEQEWEAGRNHDEVVLGEKLTAFRAAQPLYFGDSFDTICGYQDHGAIIHYRATPESAHVVKREGVLLLDSGAQYQDGTTDITRTVALSTPSSELKRDYTLVMKGHIAIATAQYLEGTRGSQIDVLARKALWDNGMNYAHGTGHGVGCFLNVHEGPQNIRMDENPTEMKIGMITSNEPGLYRSGKYGIRIENLVVTKLNVETEFGRFFGFETLTAFYFDNELIEKSLLTADELKWYNDYQQWVYNTLAPELTAEESAWLKEKTQTI</sequence>
<comment type="caution">
    <text evidence="7">The sequence shown here is derived from an EMBL/GenBank/DDBJ whole genome shotgun (WGS) entry which is preliminary data.</text>
</comment>
<feature type="domain" description="Creatinase N-terminal" evidence="5">
    <location>
        <begin position="8"/>
        <end position="131"/>
    </location>
</feature>
<dbReference type="Pfam" id="PF00557">
    <property type="entry name" value="Peptidase_M24"/>
    <property type="match status" value="1"/>
</dbReference>
<dbReference type="GO" id="GO:0005737">
    <property type="term" value="C:cytoplasm"/>
    <property type="evidence" value="ECO:0007669"/>
    <property type="project" value="UniProtKB-ARBA"/>
</dbReference>
<evidence type="ECO:0000259" key="4">
    <source>
        <dbReference type="Pfam" id="PF00557"/>
    </source>
</evidence>
<name>A0A0A2F6Y0_9PORP</name>
<dbReference type="Pfam" id="PF01321">
    <property type="entry name" value="Creatinase_N"/>
    <property type="match status" value="1"/>
</dbReference>